<evidence type="ECO:0000256" key="5">
    <source>
        <dbReference type="ARBA" id="ARBA00022694"/>
    </source>
</evidence>
<dbReference type="EC" id="2.5.1.75" evidence="10"/>
<dbReference type="KEGG" id="wne:PIG85_06565"/>
<reference evidence="14" key="1">
    <citation type="submission" date="2023-01" db="EMBL/GenBank/DDBJ databases">
        <title>Comparative Genomic Analysis of the Clinically-Derived Winkia Strain NY0527 Provides Evidence into the Taxonomic Reassignment of Winkia neuii and Characterizes Their Virulence Traits.</title>
        <authorList>
            <person name="Cai X."/>
            <person name="Peng Y."/>
            <person name="Li M."/>
            <person name="Qiu Y."/>
            <person name="Wang Y."/>
            <person name="Xu L."/>
            <person name="Hou Q."/>
        </authorList>
    </citation>
    <scope>NUCLEOTIDE SEQUENCE</scope>
    <source>
        <strain evidence="14">NY0527</strain>
    </source>
</reference>
<comment type="cofactor">
    <cofactor evidence="1 10">
        <name>Mg(2+)</name>
        <dbReference type="ChEBI" id="CHEBI:18420"/>
    </cofactor>
</comment>
<keyword evidence="8 10" id="KW-0460">Magnesium</keyword>
<dbReference type="SUPFAM" id="SSF52540">
    <property type="entry name" value="P-loop containing nucleoside triphosphate hydrolases"/>
    <property type="match status" value="1"/>
</dbReference>
<keyword evidence="4 10" id="KW-0808">Transferase</keyword>
<dbReference type="Proteomes" id="UP001211044">
    <property type="component" value="Chromosome"/>
</dbReference>
<feature type="site" description="Interaction with substrate tRNA" evidence="10">
    <location>
        <position position="119"/>
    </location>
</feature>
<dbReference type="PANTHER" id="PTHR11088:SF60">
    <property type="entry name" value="TRNA DIMETHYLALLYLTRANSFERASE"/>
    <property type="match status" value="1"/>
</dbReference>
<evidence type="ECO:0000256" key="6">
    <source>
        <dbReference type="ARBA" id="ARBA00022741"/>
    </source>
</evidence>
<evidence type="ECO:0000256" key="2">
    <source>
        <dbReference type="ARBA" id="ARBA00003213"/>
    </source>
</evidence>
<evidence type="ECO:0000313" key="15">
    <source>
        <dbReference type="Proteomes" id="UP001211044"/>
    </source>
</evidence>
<dbReference type="EMBL" id="CP116394">
    <property type="protein sequence ID" value="WCE45330.1"/>
    <property type="molecule type" value="Genomic_DNA"/>
</dbReference>
<comment type="similarity">
    <text evidence="3 10 13">Belongs to the IPP transferase family.</text>
</comment>
<dbReference type="PANTHER" id="PTHR11088">
    <property type="entry name" value="TRNA DIMETHYLALLYLTRANSFERASE"/>
    <property type="match status" value="1"/>
</dbReference>
<evidence type="ECO:0000256" key="4">
    <source>
        <dbReference type="ARBA" id="ARBA00022679"/>
    </source>
</evidence>
<evidence type="ECO:0000256" key="13">
    <source>
        <dbReference type="RuleBase" id="RU003785"/>
    </source>
</evidence>
<evidence type="ECO:0000313" key="14">
    <source>
        <dbReference type="EMBL" id="WCE45330.1"/>
    </source>
</evidence>
<evidence type="ECO:0000256" key="1">
    <source>
        <dbReference type="ARBA" id="ARBA00001946"/>
    </source>
</evidence>
<dbReference type="InterPro" id="IPR027417">
    <property type="entry name" value="P-loop_NTPase"/>
</dbReference>
<dbReference type="Gene3D" id="3.40.50.300">
    <property type="entry name" value="P-loop containing nucleotide triphosphate hydrolases"/>
    <property type="match status" value="1"/>
</dbReference>
<organism evidence="14 15">
    <name type="scientific">Winkia neuii subsp. anitrata</name>
    <dbReference type="NCBI Taxonomy" id="29318"/>
    <lineage>
        <taxon>Bacteria</taxon>
        <taxon>Bacillati</taxon>
        <taxon>Actinomycetota</taxon>
        <taxon>Actinomycetes</taxon>
        <taxon>Actinomycetales</taxon>
        <taxon>Actinomycetaceae</taxon>
        <taxon>Winkia</taxon>
    </lineage>
</organism>
<evidence type="ECO:0000256" key="8">
    <source>
        <dbReference type="ARBA" id="ARBA00022842"/>
    </source>
</evidence>
<dbReference type="GO" id="GO:0006400">
    <property type="term" value="P:tRNA modification"/>
    <property type="evidence" value="ECO:0007669"/>
    <property type="project" value="TreeGrafter"/>
</dbReference>
<sequence>MIIAVVGATATGKTSLAVALAQEFGGEVISADAFQLYHGMDIGTAKVTEAEAGGIPHHQIDVLDLSQRASVAAYQQHAREDAEAIIARGKVPVVCGGSGLYVRALLDELIFPGTDPKIRSHFQDQLEAVGSVELHKTLATLDPLAASNILPSNGRRVVRALEVIQLTGRPFSATMPTGEYHYADTLQIGLRPDAEVLSSRIEKRCAQMVEQGLVEEVQALLQKGLREAPTARAATGYPQMIDYLDGKIDLATATEQNALATRKLAKKQWKWFKRDDRISWFATPDEALSFATRALTR</sequence>
<evidence type="ECO:0000256" key="9">
    <source>
        <dbReference type="ARBA" id="ARBA00049563"/>
    </source>
</evidence>
<dbReference type="InterPro" id="IPR018022">
    <property type="entry name" value="IPT"/>
</dbReference>
<comment type="function">
    <text evidence="2 10 12">Catalyzes the transfer of a dimethylallyl group onto the adenine at position 37 in tRNAs that read codons beginning with uridine, leading to the formation of N6-(dimethylallyl)adenosine (i(6)A).</text>
</comment>
<evidence type="ECO:0000256" key="7">
    <source>
        <dbReference type="ARBA" id="ARBA00022840"/>
    </source>
</evidence>
<evidence type="ECO:0000256" key="3">
    <source>
        <dbReference type="ARBA" id="ARBA00005842"/>
    </source>
</evidence>
<gene>
    <name evidence="10 14" type="primary">miaA</name>
    <name evidence="14" type="ORF">PIG85_06565</name>
</gene>
<comment type="caution">
    <text evidence="10">Lacks conserved residue(s) required for the propagation of feature annotation.</text>
</comment>
<dbReference type="RefSeq" id="WP_004804820.1">
    <property type="nucleotide sequence ID" value="NZ_CP116394.1"/>
</dbReference>
<feature type="binding site" evidence="10">
    <location>
        <begin position="7"/>
        <end position="14"/>
    </location>
    <ligand>
        <name>ATP</name>
        <dbReference type="ChEBI" id="CHEBI:30616"/>
    </ligand>
</feature>
<evidence type="ECO:0000256" key="10">
    <source>
        <dbReference type="HAMAP-Rule" id="MF_00185"/>
    </source>
</evidence>
<feature type="binding site" evidence="10">
    <location>
        <begin position="9"/>
        <end position="14"/>
    </location>
    <ligand>
        <name>substrate</name>
    </ligand>
</feature>
<dbReference type="GO" id="GO:0005524">
    <property type="term" value="F:ATP binding"/>
    <property type="evidence" value="ECO:0007669"/>
    <property type="project" value="UniProtKB-UniRule"/>
</dbReference>
<dbReference type="InterPro" id="IPR039657">
    <property type="entry name" value="Dimethylallyltransferase"/>
</dbReference>
<accession>A0AB38XLU2</accession>
<keyword evidence="6 10" id="KW-0547">Nucleotide-binding</keyword>
<dbReference type="GO" id="GO:0052381">
    <property type="term" value="F:tRNA dimethylallyltransferase activity"/>
    <property type="evidence" value="ECO:0007669"/>
    <property type="project" value="UniProtKB-UniRule"/>
</dbReference>
<evidence type="ECO:0000256" key="12">
    <source>
        <dbReference type="RuleBase" id="RU003784"/>
    </source>
</evidence>
<keyword evidence="7 10" id="KW-0067">ATP-binding</keyword>
<dbReference type="FunFam" id="1.10.20.140:FF:000001">
    <property type="entry name" value="tRNA dimethylallyltransferase"/>
    <property type="match status" value="1"/>
</dbReference>
<dbReference type="AlphaFoldDB" id="A0AB38XLU2"/>
<dbReference type="Pfam" id="PF01715">
    <property type="entry name" value="IPPT"/>
    <property type="match status" value="1"/>
</dbReference>
<evidence type="ECO:0000256" key="11">
    <source>
        <dbReference type="RuleBase" id="RU003783"/>
    </source>
</evidence>
<name>A0AB38XLU2_9ACTO</name>
<protein>
    <recommendedName>
        <fullName evidence="10">tRNA dimethylallyltransferase</fullName>
        <ecNumber evidence="10">2.5.1.75</ecNumber>
    </recommendedName>
    <alternativeName>
        <fullName evidence="10">Dimethylallyl diphosphate:tRNA dimethylallyltransferase</fullName>
        <shortName evidence="10">DMAPP:tRNA dimethylallyltransferase</shortName>
        <shortName evidence="10">DMATase</shortName>
    </alternativeName>
    <alternativeName>
        <fullName evidence="10">Isopentenyl-diphosphate:tRNA isopentenyltransferase</fullName>
        <shortName evidence="10">IPP transferase</shortName>
        <shortName evidence="10">IPPT</shortName>
        <shortName evidence="10">IPTase</shortName>
    </alternativeName>
</protein>
<keyword evidence="5 10" id="KW-0819">tRNA processing</keyword>
<comment type="catalytic activity">
    <reaction evidence="9 10 11">
        <text>adenosine(37) in tRNA + dimethylallyl diphosphate = N(6)-dimethylallyladenosine(37) in tRNA + diphosphate</text>
        <dbReference type="Rhea" id="RHEA:26482"/>
        <dbReference type="Rhea" id="RHEA-COMP:10162"/>
        <dbReference type="Rhea" id="RHEA-COMP:10375"/>
        <dbReference type="ChEBI" id="CHEBI:33019"/>
        <dbReference type="ChEBI" id="CHEBI:57623"/>
        <dbReference type="ChEBI" id="CHEBI:74411"/>
        <dbReference type="ChEBI" id="CHEBI:74415"/>
        <dbReference type="EC" id="2.5.1.75"/>
    </reaction>
</comment>
<dbReference type="HAMAP" id="MF_00185">
    <property type="entry name" value="IPP_trans"/>
    <property type="match status" value="1"/>
</dbReference>
<proteinExistence type="inferred from homology"/>
<dbReference type="NCBIfam" id="TIGR00174">
    <property type="entry name" value="miaA"/>
    <property type="match status" value="1"/>
</dbReference>
<feature type="site" description="Interaction with substrate tRNA" evidence="10">
    <location>
        <position position="98"/>
    </location>
</feature>
<dbReference type="Gene3D" id="1.10.20.140">
    <property type="match status" value="1"/>
</dbReference>
<comment type="subunit">
    <text evidence="10">Monomer.</text>
</comment>